<dbReference type="Gene3D" id="1.25.40.10">
    <property type="entry name" value="Tetratricopeptide repeat domain"/>
    <property type="match status" value="3"/>
</dbReference>
<dbReference type="FunFam" id="1.25.40.10:FF:000542">
    <property type="entry name" value="Pentatricopeptide repeat-containing protein MRL1, chloroplastic isoform X1"/>
    <property type="match status" value="1"/>
</dbReference>
<proteinExistence type="predicted"/>
<evidence type="ECO:0000256" key="3">
    <source>
        <dbReference type="SAM" id="MobiDB-lite"/>
    </source>
</evidence>
<feature type="repeat" description="PPR" evidence="2">
    <location>
        <begin position="548"/>
        <end position="582"/>
    </location>
</feature>
<feature type="repeat" description="PPR" evidence="2">
    <location>
        <begin position="620"/>
        <end position="654"/>
    </location>
</feature>
<feature type="repeat" description="PPR" evidence="2">
    <location>
        <begin position="690"/>
        <end position="724"/>
    </location>
</feature>
<dbReference type="EMBL" id="JAINDJ010000007">
    <property type="protein sequence ID" value="KAG9443087.1"/>
    <property type="molecule type" value="Genomic_DNA"/>
</dbReference>
<feature type="repeat" description="PPR" evidence="2">
    <location>
        <begin position="478"/>
        <end position="512"/>
    </location>
</feature>
<feature type="repeat" description="PPR" evidence="2">
    <location>
        <begin position="443"/>
        <end position="477"/>
    </location>
</feature>
<dbReference type="Pfam" id="PF13812">
    <property type="entry name" value="PPR_3"/>
    <property type="match status" value="2"/>
</dbReference>
<protein>
    <recommendedName>
        <fullName evidence="4">PROP1-like PPR domain-containing protein</fullName>
    </recommendedName>
</protein>
<dbReference type="PANTHER" id="PTHR47935">
    <property type="entry name" value="PENTATRICOPEPTIDE REPEAT-CONTAINING PROTEIN MRL1, CHLOROPLASTIC"/>
    <property type="match status" value="1"/>
</dbReference>
<feature type="region of interest" description="Disordered" evidence="3">
    <location>
        <begin position="251"/>
        <end position="270"/>
    </location>
</feature>
<gene>
    <name evidence="5" type="ORF">H6P81_018941</name>
</gene>
<accession>A0AAV7E5G3</accession>
<dbReference type="InterPro" id="IPR002885">
    <property type="entry name" value="PPR_rpt"/>
</dbReference>
<feature type="region of interest" description="Disordered" evidence="3">
    <location>
        <begin position="346"/>
        <end position="367"/>
    </location>
</feature>
<feature type="repeat" description="PPR" evidence="2">
    <location>
        <begin position="585"/>
        <end position="619"/>
    </location>
</feature>
<dbReference type="InterPro" id="IPR033443">
    <property type="entry name" value="PROP1-like_PPR_dom"/>
</dbReference>
<dbReference type="InterPro" id="IPR053303">
    <property type="entry name" value="Chloroplast_PPR"/>
</dbReference>
<sequence length="1067" mass="118663">MDAFFISPQPQVLISFLPLSSSSAYSKFSSLGREFAFSPPSFGLAPLRSHRRWRKLRPRNRSSRFFIHASLDGRSMFAAVAMVVANFAAIRLIYLNYSRRKKVASRRNEASQLSGFAESYVQEDPAFMGRASSLMKEVEVINETKPLLDLQNTIPTIESNFKQITEDMSSNTHQATGKGFNSSMIGKQEANGVVMDSASSSATVEEVCTRERQTFAVEMSKLMSGDQDKVQINSKMLKRTAGAALSSSVVSFKEKQDEKKHKASGHSTSEVAEPQVLDYSGLSKFVSADLYTFFEQRQSRDGSLSNFEGRRSKLKKEVSSPSMNVSALHKKQVSYKMAGFIESSSLTRDKRKGHKNPDNASSKLTFPNGTHVKDNSDCQFLGTYHRWLRDERLVDCLDLLEKMEKEGLLDMDKVYHARFFNMCKTKKAVREAFRFAKLIKNPTLSTFNMLLSVCANSQDFEGAFQVLILVKEAGLKPDCKLYTTLISTCGKSENVDAMFEVFHEMVNSGIEPNVHTYGALIDGCARAGQVAKAFGAYGILRSKNVKPDRVIFNALITACGQSGAVDRAFDVLEEMRTEPTPIDPDHVTVGALMKTCMQADQIDRAREVYQMMKKYKIKGTPDVYTIAVNSCSEKGDLQCALNVYNDMKRNGVAPDEMFLSALIDVAGHAGKVETAFDIIKSAKFQGVELGNISYSSLMGACSNSKNWQKALQLYQDMKDMKLLPTISTVNALITSLCDANQLLRSLEILDEVKQLGVRPNDITYSILSMASEKKNDLELSLKLYLEAKKDGIDPNLVMCRCLIGLCLRRFEKAYSLGEPIFSFSSGKLQLNNRWTSCALMVYRETIGTGVIPSTEVFSQVMGCLQLPHDASFRSRLVQNLGINNEASKQPNIYSLHDGFGEYDPCAFSLLEEAASLGIVPQTSFKESPIVFDARKLQIHTAKVYLLTILKGLRHRLAAGAKLPHVIILLGVERTEVVSSKGNKMVALAGRVGQAIGAMLRRLGLPYQGKESLGKIKINGLAIKRWFQPKLSSFSKAKPAQTNILQTNLARRIADQQRDIRNRNLIVE</sequence>
<dbReference type="AlphaFoldDB" id="A0AAV7E5G3"/>
<dbReference type="PROSITE" id="PS51375">
    <property type="entry name" value="PPR"/>
    <property type="match status" value="8"/>
</dbReference>
<evidence type="ECO:0000256" key="1">
    <source>
        <dbReference type="ARBA" id="ARBA00022737"/>
    </source>
</evidence>
<feature type="compositionally biased region" description="Polar residues" evidence="3">
    <location>
        <begin position="358"/>
        <end position="367"/>
    </location>
</feature>
<organism evidence="5 6">
    <name type="scientific">Aristolochia fimbriata</name>
    <name type="common">White veined hardy Dutchman's pipe vine</name>
    <dbReference type="NCBI Taxonomy" id="158543"/>
    <lineage>
        <taxon>Eukaryota</taxon>
        <taxon>Viridiplantae</taxon>
        <taxon>Streptophyta</taxon>
        <taxon>Embryophyta</taxon>
        <taxon>Tracheophyta</taxon>
        <taxon>Spermatophyta</taxon>
        <taxon>Magnoliopsida</taxon>
        <taxon>Magnoliidae</taxon>
        <taxon>Piperales</taxon>
        <taxon>Aristolochiaceae</taxon>
        <taxon>Aristolochia</taxon>
    </lineage>
</organism>
<dbReference type="Proteomes" id="UP000825729">
    <property type="component" value="Unassembled WGS sequence"/>
</dbReference>
<dbReference type="NCBIfam" id="TIGR00756">
    <property type="entry name" value="PPR"/>
    <property type="match status" value="7"/>
</dbReference>
<comment type="caution">
    <text evidence="5">The sequence shown here is derived from an EMBL/GenBank/DDBJ whole genome shotgun (WGS) entry which is preliminary data.</text>
</comment>
<dbReference type="PANTHER" id="PTHR47935:SF1">
    <property type="entry name" value="PENTATRICOPEPTIDE REPEAT-CONTAINING PROTEIN MRL1, CHLOROPLASTIC"/>
    <property type="match status" value="1"/>
</dbReference>
<dbReference type="InterPro" id="IPR011990">
    <property type="entry name" value="TPR-like_helical_dom_sf"/>
</dbReference>
<dbReference type="Pfam" id="PF13041">
    <property type="entry name" value="PPR_2"/>
    <property type="match status" value="1"/>
</dbReference>
<keyword evidence="6" id="KW-1185">Reference proteome</keyword>
<feature type="repeat" description="PPR" evidence="2">
    <location>
        <begin position="725"/>
        <end position="759"/>
    </location>
</feature>
<evidence type="ECO:0000256" key="2">
    <source>
        <dbReference type="PROSITE-ProRule" id="PRU00708"/>
    </source>
</evidence>
<feature type="repeat" description="PPR" evidence="2">
    <location>
        <begin position="513"/>
        <end position="547"/>
    </location>
</feature>
<dbReference type="Pfam" id="PF17177">
    <property type="entry name" value="PPR_long"/>
    <property type="match status" value="1"/>
</dbReference>
<evidence type="ECO:0000313" key="5">
    <source>
        <dbReference type="EMBL" id="KAG9443087.1"/>
    </source>
</evidence>
<name>A0AAV7E5G3_ARIFI</name>
<reference evidence="5 6" key="1">
    <citation type="submission" date="2021-07" db="EMBL/GenBank/DDBJ databases">
        <title>The Aristolochia fimbriata genome: insights into angiosperm evolution, floral development and chemical biosynthesis.</title>
        <authorList>
            <person name="Jiao Y."/>
        </authorList>
    </citation>
    <scope>NUCLEOTIDE SEQUENCE [LARGE SCALE GENOMIC DNA]</scope>
    <source>
        <strain evidence="5">IBCAS-2021</strain>
        <tissue evidence="5">Leaf</tissue>
    </source>
</reference>
<feature type="domain" description="PROP1-like PPR" evidence="4">
    <location>
        <begin position="521"/>
        <end position="670"/>
    </location>
</feature>
<evidence type="ECO:0000259" key="4">
    <source>
        <dbReference type="Pfam" id="PF17177"/>
    </source>
</evidence>
<keyword evidence="1" id="KW-0677">Repeat</keyword>
<evidence type="ECO:0000313" key="6">
    <source>
        <dbReference type="Proteomes" id="UP000825729"/>
    </source>
</evidence>